<feature type="domain" description="Anthranilate synthase component I N-terminal" evidence="4">
    <location>
        <begin position="10"/>
        <end position="142"/>
    </location>
</feature>
<dbReference type="GO" id="GO:0009396">
    <property type="term" value="P:folic acid-containing compound biosynthetic process"/>
    <property type="evidence" value="ECO:0007669"/>
    <property type="project" value="InterPro"/>
</dbReference>
<evidence type="ECO:0000259" key="3">
    <source>
        <dbReference type="Pfam" id="PF00425"/>
    </source>
</evidence>
<dbReference type="Gene3D" id="3.60.120.10">
    <property type="entry name" value="Anthranilate synthase"/>
    <property type="match status" value="1"/>
</dbReference>
<dbReference type="AlphaFoldDB" id="A0A974SGJ7"/>
<evidence type="ECO:0000313" key="5">
    <source>
        <dbReference type="EMBL" id="QRG05336.1"/>
    </source>
</evidence>
<protein>
    <recommendedName>
        <fullName evidence="1">aminodeoxychorismate synthase</fullName>
        <ecNumber evidence="1">2.6.1.85</ecNumber>
    </recommendedName>
</protein>
<keyword evidence="5" id="KW-0032">Aminotransferase</keyword>
<sequence>MLIVEIPYRDPFAAFHAFAGAPHCAFLDSAAPGDPRARWSYIAADPFQVIASDAAGVTVDGARVAGTPFDVLAQVLAACPLAPVPSPVPFRTGAVGFLGYELGRHLERLPPPRPASPALPEMVLGLYDTILAFDRQAQRAYLLSSGLPKTGSAGEARARRRADEMIERLAGAPAAAPPADFTRRGHFKPDQPRAKVEASIARVIEYIHAGDIFQANLTQQMRAPVPDGLPDLALYARLRALSPSPFAAFLRCGADMSVLSASPERFLSLAPDGRVETRPIKGTRPRGADPAEDAALAAELLASPKDRAENLMIVDLLRNDLSRVSQVGSVKVPVLCGLETFASVHHLVSVVESRLKAGLGPVDLLKACFPGGSITGAPKIRAMEIIHELEPTPRGVYCGSVAWIGFDGAMDSSIVIRTITRKGDTLLAQAGGGIVADSDPAAEYEESLVKLSPLLRALSGDMR</sequence>
<dbReference type="RefSeq" id="WP_203192204.1">
    <property type="nucleotide sequence ID" value="NZ_CP063362.1"/>
</dbReference>
<keyword evidence="6" id="KW-1185">Reference proteome</keyword>
<dbReference type="KEGG" id="xdi:EZH22_19890"/>
<dbReference type="InterPro" id="IPR006805">
    <property type="entry name" value="Anth_synth_I_N"/>
</dbReference>
<dbReference type="EMBL" id="CP063362">
    <property type="protein sequence ID" value="QRG05336.1"/>
    <property type="molecule type" value="Genomic_DNA"/>
</dbReference>
<evidence type="ECO:0000259" key="4">
    <source>
        <dbReference type="Pfam" id="PF04715"/>
    </source>
</evidence>
<keyword evidence="2 5" id="KW-0808">Transferase</keyword>
<gene>
    <name evidence="5" type="primary">pabB</name>
    <name evidence="5" type="ORF">EZH22_19890</name>
</gene>
<dbReference type="InterPro" id="IPR005801">
    <property type="entry name" value="ADC_synthase"/>
</dbReference>
<feature type="domain" description="Chorismate-utilising enzyme C-terminal" evidence="3">
    <location>
        <begin position="197"/>
        <end position="450"/>
    </location>
</feature>
<evidence type="ECO:0000256" key="1">
    <source>
        <dbReference type="ARBA" id="ARBA00013139"/>
    </source>
</evidence>
<dbReference type="Proteomes" id="UP000596427">
    <property type="component" value="Chromosome"/>
</dbReference>
<dbReference type="Pfam" id="PF00425">
    <property type="entry name" value="Chorismate_bind"/>
    <property type="match status" value="1"/>
</dbReference>
<dbReference type="SUPFAM" id="SSF56322">
    <property type="entry name" value="ADC synthase"/>
    <property type="match status" value="1"/>
</dbReference>
<reference evidence="5 6" key="1">
    <citation type="submission" date="2020-10" db="EMBL/GenBank/DDBJ databases">
        <title>Degradation of 1,4-Dioxane by Xanthobacter sp. YN2, via a Novel Group-2 Soluble Di-Iron Monooxygenase.</title>
        <authorList>
            <person name="Ma F."/>
            <person name="Wang Y."/>
            <person name="Yang J."/>
            <person name="Guo H."/>
            <person name="Su D."/>
            <person name="Yu L."/>
        </authorList>
    </citation>
    <scope>NUCLEOTIDE SEQUENCE [LARGE SCALE GENOMIC DNA]</scope>
    <source>
        <strain evidence="5 6">YN2</strain>
    </source>
</reference>
<accession>A0A974SGJ7</accession>
<dbReference type="InterPro" id="IPR015890">
    <property type="entry name" value="Chorismate_C"/>
</dbReference>
<dbReference type="InterPro" id="IPR019999">
    <property type="entry name" value="Anth_synth_I-like"/>
</dbReference>
<dbReference type="PANTHER" id="PTHR11236:SF50">
    <property type="entry name" value="AMINODEOXYCHORISMATE SYNTHASE COMPONENT 1"/>
    <property type="match status" value="1"/>
</dbReference>
<dbReference type="GO" id="GO:0046820">
    <property type="term" value="F:4-amino-4-deoxychorismate synthase activity"/>
    <property type="evidence" value="ECO:0007669"/>
    <property type="project" value="UniProtKB-EC"/>
</dbReference>
<dbReference type="PRINTS" id="PR00095">
    <property type="entry name" value="ANTSNTHASEI"/>
</dbReference>
<dbReference type="NCBIfam" id="TIGR00553">
    <property type="entry name" value="pabB"/>
    <property type="match status" value="1"/>
</dbReference>
<dbReference type="Pfam" id="PF04715">
    <property type="entry name" value="Anth_synt_I_N"/>
    <property type="match status" value="1"/>
</dbReference>
<dbReference type="EC" id="2.6.1.85" evidence="1"/>
<dbReference type="GO" id="GO:0000162">
    <property type="term" value="P:L-tryptophan biosynthetic process"/>
    <property type="evidence" value="ECO:0007669"/>
    <property type="project" value="TreeGrafter"/>
</dbReference>
<evidence type="ECO:0000256" key="2">
    <source>
        <dbReference type="ARBA" id="ARBA00022679"/>
    </source>
</evidence>
<dbReference type="InterPro" id="IPR005802">
    <property type="entry name" value="ADC_synth_comp_1"/>
</dbReference>
<dbReference type="PANTHER" id="PTHR11236">
    <property type="entry name" value="AMINOBENZOATE/ANTHRANILATE SYNTHASE"/>
    <property type="match status" value="1"/>
</dbReference>
<proteinExistence type="predicted"/>
<name>A0A974SGJ7_9HYPH</name>
<evidence type="ECO:0000313" key="6">
    <source>
        <dbReference type="Proteomes" id="UP000596427"/>
    </source>
</evidence>
<organism evidence="5 6">
    <name type="scientific">Xanthobacter dioxanivorans</name>
    <dbReference type="NCBI Taxonomy" id="2528964"/>
    <lineage>
        <taxon>Bacteria</taxon>
        <taxon>Pseudomonadati</taxon>
        <taxon>Pseudomonadota</taxon>
        <taxon>Alphaproteobacteria</taxon>
        <taxon>Hyphomicrobiales</taxon>
        <taxon>Xanthobacteraceae</taxon>
        <taxon>Xanthobacter</taxon>
    </lineage>
</organism>